<dbReference type="SUPFAM" id="SSF51338">
    <property type="entry name" value="Composite domain of metallo-dependent hydrolases"/>
    <property type="match status" value="1"/>
</dbReference>
<evidence type="ECO:0000313" key="2">
    <source>
        <dbReference type="EMBL" id="GAA5176470.1"/>
    </source>
</evidence>
<evidence type="ECO:0000259" key="1">
    <source>
        <dbReference type="Pfam" id="PF01979"/>
    </source>
</evidence>
<proteinExistence type="predicted"/>
<dbReference type="Proteomes" id="UP001428817">
    <property type="component" value="Unassembled WGS sequence"/>
</dbReference>
<dbReference type="PANTHER" id="PTHR43135:SF3">
    <property type="entry name" value="ALPHA-D-RIBOSE 1-METHYLPHOSPHONATE 5-TRIPHOSPHATE DIPHOSPHATASE"/>
    <property type="match status" value="1"/>
</dbReference>
<protein>
    <submittedName>
        <fullName evidence="2">Amidohydrolase family protein</fullName>
    </submittedName>
</protein>
<dbReference type="Gene3D" id="2.30.40.10">
    <property type="entry name" value="Urease, subunit C, domain 1"/>
    <property type="match status" value="1"/>
</dbReference>
<feature type="domain" description="Amidohydrolase-related" evidence="1">
    <location>
        <begin position="70"/>
        <end position="447"/>
    </location>
</feature>
<name>A0ABP9RFW5_9PSEU</name>
<comment type="caution">
    <text evidence="2">The sequence shown here is derived from an EMBL/GenBank/DDBJ whole genome shotgun (WGS) entry which is preliminary data.</text>
</comment>
<dbReference type="InterPro" id="IPR051781">
    <property type="entry name" value="Metallo-dep_Hydrolase"/>
</dbReference>
<dbReference type="PANTHER" id="PTHR43135">
    <property type="entry name" value="ALPHA-D-RIBOSE 1-METHYLPHOSPHONATE 5-TRIPHOSPHATE DIPHOSPHATASE"/>
    <property type="match status" value="1"/>
</dbReference>
<reference evidence="3" key="1">
    <citation type="journal article" date="2019" name="Int. J. Syst. Evol. Microbiol.">
        <title>The Global Catalogue of Microorganisms (GCM) 10K type strain sequencing project: providing services to taxonomists for standard genome sequencing and annotation.</title>
        <authorList>
            <consortium name="The Broad Institute Genomics Platform"/>
            <consortium name="The Broad Institute Genome Sequencing Center for Infectious Disease"/>
            <person name="Wu L."/>
            <person name="Ma J."/>
        </authorList>
    </citation>
    <scope>NUCLEOTIDE SEQUENCE [LARGE SCALE GENOMIC DNA]</scope>
    <source>
        <strain evidence="3">JCM 18303</strain>
    </source>
</reference>
<accession>A0ABP9RFW5</accession>
<gene>
    <name evidence="2" type="ORF">GCM10023321_84950</name>
</gene>
<organism evidence="2 3">
    <name type="scientific">Pseudonocardia eucalypti</name>
    <dbReference type="NCBI Taxonomy" id="648755"/>
    <lineage>
        <taxon>Bacteria</taxon>
        <taxon>Bacillati</taxon>
        <taxon>Actinomycetota</taxon>
        <taxon>Actinomycetes</taxon>
        <taxon>Pseudonocardiales</taxon>
        <taxon>Pseudonocardiaceae</taxon>
        <taxon>Pseudonocardia</taxon>
    </lineage>
</organism>
<dbReference type="Pfam" id="PF01979">
    <property type="entry name" value="Amidohydro_1"/>
    <property type="match status" value="1"/>
</dbReference>
<dbReference type="Gene3D" id="3.20.20.140">
    <property type="entry name" value="Metal-dependent hydrolases"/>
    <property type="match status" value="1"/>
</dbReference>
<dbReference type="SUPFAM" id="SSF51556">
    <property type="entry name" value="Metallo-dependent hydrolases"/>
    <property type="match status" value="1"/>
</dbReference>
<dbReference type="InterPro" id="IPR006680">
    <property type="entry name" value="Amidohydro-rel"/>
</dbReference>
<dbReference type="EMBL" id="BAABJP010000068">
    <property type="protein sequence ID" value="GAA5176470.1"/>
    <property type="molecule type" value="Genomic_DNA"/>
</dbReference>
<dbReference type="InterPro" id="IPR032466">
    <property type="entry name" value="Metal_Hydrolase"/>
</dbReference>
<evidence type="ECO:0000313" key="3">
    <source>
        <dbReference type="Proteomes" id="UP001428817"/>
    </source>
</evidence>
<sequence>MVAVTRWFVYFAPMPTTTAFVHATVIDGLGGPPLRDGTIVVEEQRFSAVGTGDRTPVPPGAHVIDLRGRYVVPGFVNGNVHLLDGIMMMGVGGVEYLARHEGRLTQVIEESAQVALKAGVTTVFDTWNATGPVLAARDRIAAGAVPGARVFAAGNIVGFGGPFGADFHLAASRVISPTFAGRMNRLFEAGVGPHLSLLPAREVRPVIRDYLARGVDMVKVGVTDHLTGIWGFERSYLMFSERVLRVIAEETHAAGLPLLSHTMSVEGLRSALDIGTNVLIHASITSQRPIPHELVGCTAGLQTVTSGYQGRLEASDSFWAMYGGGVHAANEKLILEAGVPVMLGTDAGCTPRDVLADAGEDGDPERPWTLGTDHVAWARGITEKGMTPTEAIAASTSAVARAYGKQEELGSIMAGRRADLVVLRDDPLEDVAALGTVVDVYQDGRRVDRDALPLRPLVTAPTPARP</sequence>
<keyword evidence="3" id="KW-1185">Reference proteome</keyword>
<dbReference type="InterPro" id="IPR011059">
    <property type="entry name" value="Metal-dep_hydrolase_composite"/>
</dbReference>